<name>G3P566_GASAC</name>
<evidence type="ECO:0000313" key="2">
    <source>
        <dbReference type="Ensembl" id="ENSGACP00000012739.1"/>
    </source>
</evidence>
<organism evidence="2">
    <name type="scientific">Gasterosteus aculeatus</name>
    <name type="common">Three-spined stickleback</name>
    <dbReference type="NCBI Taxonomy" id="69293"/>
    <lineage>
        <taxon>Eukaryota</taxon>
        <taxon>Metazoa</taxon>
        <taxon>Chordata</taxon>
        <taxon>Craniata</taxon>
        <taxon>Vertebrata</taxon>
        <taxon>Euteleostomi</taxon>
        <taxon>Actinopterygii</taxon>
        <taxon>Neopterygii</taxon>
        <taxon>Teleostei</taxon>
        <taxon>Neoteleostei</taxon>
        <taxon>Acanthomorphata</taxon>
        <taxon>Eupercaria</taxon>
        <taxon>Perciformes</taxon>
        <taxon>Cottioidei</taxon>
        <taxon>Gasterosteales</taxon>
        <taxon>Gasterosteidae</taxon>
        <taxon>Gasterosteus</taxon>
    </lineage>
</organism>
<evidence type="ECO:0000256" key="1">
    <source>
        <dbReference type="SAM" id="MobiDB-lite"/>
    </source>
</evidence>
<sequence>MALCACSFCPATHSEQPVSLEFSHRSSLLLGRPAAQEPSPGPLGSGLRGSRSPENIHTYCLSQEDCALLLYESMSERALPCLPSVLLHHFLRTPH</sequence>
<reference evidence="2" key="1">
    <citation type="submission" date="2006-01" db="EMBL/GenBank/DDBJ databases">
        <authorList>
            <person name="Lindblad-Toh K."/>
            <person name="Mauceli E."/>
            <person name="Grabherr M."/>
            <person name="Chang J.L."/>
            <person name="Lander E.S."/>
        </authorList>
    </citation>
    <scope>NUCLEOTIDE SEQUENCE [LARGE SCALE GENOMIC DNA]</scope>
</reference>
<dbReference type="AlphaFoldDB" id="G3P566"/>
<accession>G3P566</accession>
<protein>
    <submittedName>
        <fullName evidence="2">Uncharacterized protein</fullName>
    </submittedName>
</protein>
<proteinExistence type="predicted"/>
<dbReference type="InParanoid" id="G3P566"/>
<reference evidence="2" key="2">
    <citation type="submission" date="2024-04" db="UniProtKB">
        <authorList>
            <consortium name="Ensembl"/>
        </authorList>
    </citation>
    <scope>IDENTIFICATION</scope>
</reference>
<feature type="region of interest" description="Disordered" evidence="1">
    <location>
        <begin position="31"/>
        <end position="51"/>
    </location>
</feature>
<dbReference type="Ensembl" id="ENSGACT00000012763.1">
    <property type="protein sequence ID" value="ENSGACP00000012739.1"/>
    <property type="gene ID" value="ENSGACG00000009657.1"/>
</dbReference>